<gene>
    <name evidence="7" type="ORF">U27_04460</name>
</gene>
<evidence type="ECO:0000313" key="7">
    <source>
        <dbReference type="EMBL" id="GAK57493.1"/>
    </source>
</evidence>
<comment type="subcellular location">
    <subcellularLocation>
        <location evidence="1">Membrane</location>
        <topology evidence="1">Multi-pass membrane protein</topology>
    </subcellularLocation>
</comment>
<dbReference type="Proteomes" id="UP000030661">
    <property type="component" value="Unassembled WGS sequence"/>
</dbReference>
<evidence type="ECO:0000256" key="1">
    <source>
        <dbReference type="ARBA" id="ARBA00004141"/>
    </source>
</evidence>
<dbReference type="EMBL" id="DF820466">
    <property type="protein sequence ID" value="GAK57493.1"/>
    <property type="molecule type" value="Genomic_DNA"/>
</dbReference>
<keyword evidence="2 5" id="KW-0812">Transmembrane</keyword>
<evidence type="ECO:0000256" key="2">
    <source>
        <dbReference type="ARBA" id="ARBA00022692"/>
    </source>
</evidence>
<keyword evidence="4 5" id="KW-0472">Membrane</keyword>
<dbReference type="Pfam" id="PF05128">
    <property type="entry name" value="DUF697"/>
    <property type="match status" value="1"/>
</dbReference>
<feature type="transmembrane region" description="Helical" evidence="5">
    <location>
        <begin position="15"/>
        <end position="39"/>
    </location>
</feature>
<accession>A0A081BYT8</accession>
<dbReference type="HOGENOM" id="CLU_076562_1_0_0"/>
<dbReference type="STRING" id="1499967.U27_04460"/>
<dbReference type="AlphaFoldDB" id="A0A081BYT8"/>
<sequence length="190" mass="20535">MENQQQAEKIIKEHVLWALGAGLVPIPLIDVAAVTLVQLDMLKQLCRLYGKDYSDSEGKVLLSALTGGTLARLGASALKALPGIGTLLGGVSMTIMSGASTYAVGRVAIAHFTSGGNLFDLDLHSAKKVYEEEFEKGKTYASNLEKEKKATSSSPDDVISKLEKLAQLKEKGVITEEEFEVQKQKLLERL</sequence>
<reference evidence="7" key="1">
    <citation type="journal article" date="2015" name="PeerJ">
        <title>First genomic representation of candidate bacterial phylum KSB3 points to enhanced environmental sensing as a trigger of wastewater bulking.</title>
        <authorList>
            <person name="Sekiguchi Y."/>
            <person name="Ohashi A."/>
            <person name="Parks D.H."/>
            <person name="Yamauchi T."/>
            <person name="Tyson G.W."/>
            <person name="Hugenholtz P."/>
        </authorList>
    </citation>
    <scope>NUCLEOTIDE SEQUENCE [LARGE SCALE GENOMIC DNA]</scope>
</reference>
<dbReference type="Pfam" id="PF09851">
    <property type="entry name" value="SHOCT"/>
    <property type="match status" value="1"/>
</dbReference>
<evidence type="ECO:0000256" key="3">
    <source>
        <dbReference type="ARBA" id="ARBA00022989"/>
    </source>
</evidence>
<organism evidence="7">
    <name type="scientific">Vecturithrix granuli</name>
    <dbReference type="NCBI Taxonomy" id="1499967"/>
    <lineage>
        <taxon>Bacteria</taxon>
        <taxon>Candidatus Moduliflexota</taxon>
        <taxon>Candidatus Vecturitrichia</taxon>
        <taxon>Candidatus Vecturitrichales</taxon>
        <taxon>Candidatus Vecturitrichaceae</taxon>
        <taxon>Candidatus Vecturithrix</taxon>
    </lineage>
</organism>
<dbReference type="InterPro" id="IPR021147">
    <property type="entry name" value="DUF697"/>
</dbReference>
<dbReference type="GO" id="GO:0016020">
    <property type="term" value="C:membrane"/>
    <property type="evidence" value="ECO:0007669"/>
    <property type="project" value="UniProtKB-SubCell"/>
</dbReference>
<keyword evidence="3 5" id="KW-1133">Transmembrane helix</keyword>
<name>A0A081BYT8_VECG1</name>
<evidence type="ECO:0000313" key="8">
    <source>
        <dbReference type="Proteomes" id="UP000030661"/>
    </source>
</evidence>
<proteinExistence type="predicted"/>
<keyword evidence="8" id="KW-1185">Reference proteome</keyword>
<protein>
    <submittedName>
        <fullName evidence="7">Uncharacterized protein/domain associated with GTPase-like protein</fullName>
    </submittedName>
</protein>
<dbReference type="eggNOG" id="COG3597">
    <property type="taxonomic scope" value="Bacteria"/>
</dbReference>
<evidence type="ECO:0000259" key="6">
    <source>
        <dbReference type="Pfam" id="PF09851"/>
    </source>
</evidence>
<evidence type="ECO:0000256" key="4">
    <source>
        <dbReference type="ARBA" id="ARBA00023136"/>
    </source>
</evidence>
<feature type="domain" description="SHOCT" evidence="6">
    <location>
        <begin position="161"/>
        <end position="187"/>
    </location>
</feature>
<evidence type="ECO:0000256" key="5">
    <source>
        <dbReference type="SAM" id="Phobius"/>
    </source>
</evidence>
<dbReference type="InterPro" id="IPR018649">
    <property type="entry name" value="SHOCT"/>
</dbReference>